<dbReference type="CDD" id="cd00833">
    <property type="entry name" value="PKS"/>
    <property type="match status" value="1"/>
</dbReference>
<name>A0A6G4X668_9ACTN</name>
<dbReference type="AlphaFoldDB" id="A0A6G4X668"/>
<reference evidence="5 6" key="1">
    <citation type="submission" date="2020-02" db="EMBL/GenBank/DDBJ databases">
        <title>Whole-genome analyses of novel actinobacteria.</title>
        <authorList>
            <person name="Sahin N."/>
            <person name="Tatar D."/>
        </authorList>
    </citation>
    <scope>NUCLEOTIDE SEQUENCE [LARGE SCALE GENOMIC DNA]</scope>
    <source>
        <strain evidence="5 6">SB3404</strain>
    </source>
</reference>
<dbReference type="RefSeq" id="WP_206442364.1">
    <property type="nucleotide sequence ID" value="NZ_JAAKZZ010000408.1"/>
</dbReference>
<comment type="caution">
    <text evidence="5">The sequence shown here is derived from an EMBL/GenBank/DDBJ whole genome shotgun (WGS) entry which is preliminary data.</text>
</comment>
<dbReference type="GO" id="GO:0033068">
    <property type="term" value="P:macrolide biosynthetic process"/>
    <property type="evidence" value="ECO:0007669"/>
    <property type="project" value="UniProtKB-ARBA"/>
</dbReference>
<dbReference type="PROSITE" id="PS52004">
    <property type="entry name" value="KS3_2"/>
    <property type="match status" value="1"/>
</dbReference>
<dbReference type="PANTHER" id="PTHR43775">
    <property type="entry name" value="FATTY ACID SYNTHASE"/>
    <property type="match status" value="1"/>
</dbReference>
<protein>
    <recommendedName>
        <fullName evidence="4">Ketosynthase family 3 (KS3) domain-containing protein</fullName>
    </recommendedName>
</protein>
<dbReference type="PANTHER" id="PTHR43775:SF51">
    <property type="entry name" value="INACTIVE PHENOLPHTHIOCEROL SYNTHESIS POLYKETIDE SYNTHASE TYPE I PKS1-RELATED"/>
    <property type="match status" value="1"/>
</dbReference>
<comment type="cofactor">
    <cofactor evidence="1">
        <name>pantetheine 4'-phosphate</name>
        <dbReference type="ChEBI" id="CHEBI:47942"/>
    </cofactor>
</comment>
<dbReference type="Pfam" id="PF00109">
    <property type="entry name" value="ketoacyl-synt"/>
    <property type="match status" value="1"/>
</dbReference>
<dbReference type="Gene3D" id="3.40.47.10">
    <property type="match status" value="1"/>
</dbReference>
<evidence type="ECO:0000313" key="6">
    <source>
        <dbReference type="Proteomes" id="UP000477722"/>
    </source>
</evidence>
<evidence type="ECO:0000259" key="4">
    <source>
        <dbReference type="PROSITE" id="PS52004"/>
    </source>
</evidence>
<evidence type="ECO:0000313" key="5">
    <source>
        <dbReference type="EMBL" id="NGO72161.1"/>
    </source>
</evidence>
<dbReference type="SMART" id="SM00825">
    <property type="entry name" value="PKS_KS"/>
    <property type="match status" value="1"/>
</dbReference>
<dbReference type="GO" id="GO:0006633">
    <property type="term" value="P:fatty acid biosynthetic process"/>
    <property type="evidence" value="ECO:0007669"/>
    <property type="project" value="TreeGrafter"/>
</dbReference>
<dbReference type="InterPro" id="IPR050091">
    <property type="entry name" value="PKS_NRPS_Biosynth_Enz"/>
</dbReference>
<accession>A0A6G4X668</accession>
<feature type="non-terminal residue" evidence="5">
    <location>
        <position position="464"/>
    </location>
</feature>
<dbReference type="SUPFAM" id="SSF53901">
    <property type="entry name" value="Thiolase-like"/>
    <property type="match status" value="1"/>
</dbReference>
<dbReference type="GO" id="GO:0031177">
    <property type="term" value="F:phosphopantetheine binding"/>
    <property type="evidence" value="ECO:0007669"/>
    <property type="project" value="UniProtKB-ARBA"/>
</dbReference>
<evidence type="ECO:0000256" key="2">
    <source>
        <dbReference type="ARBA" id="ARBA00022679"/>
    </source>
</evidence>
<dbReference type="InterPro" id="IPR020841">
    <property type="entry name" value="PKS_Beta-ketoAc_synthase_dom"/>
</dbReference>
<dbReference type="FunFam" id="3.40.47.10:FF:000019">
    <property type="entry name" value="Polyketide synthase type I"/>
    <property type="match status" value="1"/>
</dbReference>
<feature type="domain" description="Ketosynthase family 3 (KS3)" evidence="4">
    <location>
        <begin position="33"/>
        <end position="459"/>
    </location>
</feature>
<proteinExistence type="predicted"/>
<organism evidence="5 6">
    <name type="scientific">Streptomyces boncukensis</name>
    <dbReference type="NCBI Taxonomy" id="2711219"/>
    <lineage>
        <taxon>Bacteria</taxon>
        <taxon>Bacillati</taxon>
        <taxon>Actinomycetota</taxon>
        <taxon>Actinomycetes</taxon>
        <taxon>Kitasatosporales</taxon>
        <taxon>Streptomycetaceae</taxon>
        <taxon>Streptomyces</taxon>
    </lineage>
</organism>
<keyword evidence="2" id="KW-0808">Transferase</keyword>
<dbReference type="Pfam" id="PF02801">
    <property type="entry name" value="Ketoacyl-synt_C"/>
    <property type="match status" value="1"/>
</dbReference>
<dbReference type="InterPro" id="IPR016039">
    <property type="entry name" value="Thiolase-like"/>
</dbReference>
<keyword evidence="6" id="KW-1185">Reference proteome</keyword>
<keyword evidence="3" id="KW-0511">Multifunctional enzyme</keyword>
<evidence type="ECO:0000256" key="1">
    <source>
        <dbReference type="ARBA" id="ARBA00001957"/>
    </source>
</evidence>
<dbReference type="InterPro" id="IPR015083">
    <property type="entry name" value="NorB/c/GfsB-D-like_docking"/>
</dbReference>
<dbReference type="EMBL" id="JAAKZZ010000408">
    <property type="protein sequence ID" value="NGO72161.1"/>
    <property type="molecule type" value="Genomic_DNA"/>
</dbReference>
<dbReference type="GO" id="GO:0004312">
    <property type="term" value="F:fatty acid synthase activity"/>
    <property type="evidence" value="ECO:0007669"/>
    <property type="project" value="TreeGrafter"/>
</dbReference>
<dbReference type="Proteomes" id="UP000477722">
    <property type="component" value="Unassembled WGS sequence"/>
</dbReference>
<dbReference type="Pfam" id="PF08990">
    <property type="entry name" value="Docking"/>
    <property type="match status" value="1"/>
</dbReference>
<dbReference type="InterPro" id="IPR014030">
    <property type="entry name" value="Ketoacyl_synth_N"/>
</dbReference>
<sequence>MTDEAKVVDYLRWTTAELYRARELLRQAESDRHEPVAIVGMGCRFPGGVRTPEQLWELVEQERDAVSGFPADRGWDVENLYHPDPDHPGTTYVKEGGFLYDAAEFDAGFFGMSDEEALAVEPQQRLLLEVAWEAVESAGIDPRSLRGSDTGVYAGVSYHDYAARLRYPPDGLLGHLGNGNAASVASGRVAYTLGLVGAAMSVDTACSSSLAAMHLACRALRSGESRLALAGGSAVMYTPNTFLLSANQRQLAPDARCKPFAAGSDGMVWGEGAGLVLLERLSDARRGGRRILGLIRGSAVNQDGASTGLAAPNGPSRQQLMRTALDDARLSPREISAVEGHGTGTAIGDAIEAQAVLSVYGKDRPPDRPLWLGSIKPNIGHSQAAAGMASVVKMVMALRHERLPATPNIDKPTPLVLWKSGAVRLTTEPVDWPRAEQPRRAGVSAFSISGTNAHLILEEAPEPP</sequence>
<dbReference type="InterPro" id="IPR014031">
    <property type="entry name" value="Ketoacyl_synth_C"/>
</dbReference>
<evidence type="ECO:0000256" key="3">
    <source>
        <dbReference type="ARBA" id="ARBA00023268"/>
    </source>
</evidence>
<gene>
    <name evidence="5" type="ORF">G5C65_28190</name>
</gene>